<evidence type="ECO:0000313" key="1">
    <source>
        <dbReference type="EMBL" id="KYG61386.1"/>
    </source>
</evidence>
<dbReference type="OrthoDB" id="5290670at2"/>
<dbReference type="EMBL" id="LUKE01000006">
    <property type="protein sequence ID" value="KYG61386.1"/>
    <property type="molecule type" value="Genomic_DNA"/>
</dbReference>
<accession>A0A150WEE3</accession>
<dbReference type="AlphaFoldDB" id="A0A150WEE3"/>
<sequence length="306" mass="34435">MRTWGMVFGVLICAQGFAQESTTSLSVADVTPAAAASSVMPVNEVKTSPWKMTLASENYSYEADQRNFESAPVISYNWLGVRYAPTKLWELELRQQFQFVSNREHLGARDTRLHAKSSLEIAETVLRAALRPNGFLGSSMALFEMRYYAPTDNVAQENHELGRLRADAYVEWMMSPKFTIAGYFSPRVLFNSADNPNKAVGADAEYYQLRTAPYFLYSIDDHWQPYYAYHFVGKSSSAQRGNWDPDMANVGAHEAGLNIYYGAFYINPALLSETNLDDGGGSILTDDSRAFSYENISYNFNVYAVF</sequence>
<organism evidence="1 2">
    <name type="scientific">Bdellovibrio bacteriovorus</name>
    <dbReference type="NCBI Taxonomy" id="959"/>
    <lineage>
        <taxon>Bacteria</taxon>
        <taxon>Pseudomonadati</taxon>
        <taxon>Bdellovibrionota</taxon>
        <taxon>Bdellovibrionia</taxon>
        <taxon>Bdellovibrionales</taxon>
        <taxon>Pseudobdellovibrionaceae</taxon>
        <taxon>Bdellovibrio</taxon>
    </lineage>
</organism>
<name>A0A150WEE3_BDEBC</name>
<keyword evidence="2" id="KW-1185">Reference proteome</keyword>
<proteinExistence type="predicted"/>
<gene>
    <name evidence="1" type="ORF">AZI86_16870</name>
</gene>
<dbReference type="RefSeq" id="WP_061836468.1">
    <property type="nucleotide sequence ID" value="NZ_LUKE01000006.1"/>
</dbReference>
<protein>
    <submittedName>
        <fullName evidence="1">Uncharacterized protein</fullName>
    </submittedName>
</protein>
<evidence type="ECO:0000313" key="2">
    <source>
        <dbReference type="Proteomes" id="UP000075320"/>
    </source>
</evidence>
<comment type="caution">
    <text evidence="1">The sequence shown here is derived from an EMBL/GenBank/DDBJ whole genome shotgun (WGS) entry which is preliminary data.</text>
</comment>
<reference evidence="1 2" key="1">
    <citation type="submission" date="2016-03" db="EMBL/GenBank/DDBJ databases">
        <authorList>
            <person name="Ploux O."/>
        </authorList>
    </citation>
    <scope>NUCLEOTIDE SEQUENCE [LARGE SCALE GENOMIC DNA]</scope>
    <source>
        <strain evidence="1 2">R0</strain>
    </source>
</reference>
<dbReference type="Proteomes" id="UP000075320">
    <property type="component" value="Unassembled WGS sequence"/>
</dbReference>